<evidence type="ECO:0000256" key="2">
    <source>
        <dbReference type="SAM" id="MobiDB-lite"/>
    </source>
</evidence>
<reference evidence="3 4" key="1">
    <citation type="journal article" date="2018" name="Nat. Ecol. Evol.">
        <title>Pezizomycetes genomes reveal the molecular basis of ectomycorrhizal truffle lifestyle.</title>
        <authorList>
            <person name="Murat C."/>
            <person name="Payen T."/>
            <person name="Noel B."/>
            <person name="Kuo A."/>
            <person name="Morin E."/>
            <person name="Chen J."/>
            <person name="Kohler A."/>
            <person name="Krizsan K."/>
            <person name="Balestrini R."/>
            <person name="Da Silva C."/>
            <person name="Montanini B."/>
            <person name="Hainaut M."/>
            <person name="Levati E."/>
            <person name="Barry K.W."/>
            <person name="Belfiori B."/>
            <person name="Cichocki N."/>
            <person name="Clum A."/>
            <person name="Dockter R.B."/>
            <person name="Fauchery L."/>
            <person name="Guy J."/>
            <person name="Iotti M."/>
            <person name="Le Tacon F."/>
            <person name="Lindquist E.A."/>
            <person name="Lipzen A."/>
            <person name="Malagnac F."/>
            <person name="Mello A."/>
            <person name="Molinier V."/>
            <person name="Miyauchi S."/>
            <person name="Poulain J."/>
            <person name="Riccioni C."/>
            <person name="Rubini A."/>
            <person name="Sitrit Y."/>
            <person name="Splivallo R."/>
            <person name="Traeger S."/>
            <person name="Wang M."/>
            <person name="Zifcakova L."/>
            <person name="Wipf D."/>
            <person name="Zambonelli A."/>
            <person name="Paolocci F."/>
            <person name="Nowrousian M."/>
            <person name="Ottonello S."/>
            <person name="Baldrian P."/>
            <person name="Spatafora J.W."/>
            <person name="Henrissat B."/>
            <person name="Nagy L.G."/>
            <person name="Aury J.M."/>
            <person name="Wincker P."/>
            <person name="Grigoriev I.V."/>
            <person name="Bonfante P."/>
            <person name="Martin F.M."/>
        </authorList>
    </citation>
    <scope>NUCLEOTIDE SEQUENCE [LARGE SCALE GENOMIC DNA]</scope>
    <source>
        <strain evidence="3 4">ATCC MYA-4762</strain>
    </source>
</reference>
<dbReference type="InParanoid" id="A0A3N4LMD3"/>
<evidence type="ECO:0000313" key="3">
    <source>
        <dbReference type="EMBL" id="RPB19095.1"/>
    </source>
</evidence>
<dbReference type="AlphaFoldDB" id="A0A3N4LMD3"/>
<feature type="compositionally biased region" description="Low complexity" evidence="2">
    <location>
        <begin position="7"/>
        <end position="19"/>
    </location>
</feature>
<evidence type="ECO:0000313" key="4">
    <source>
        <dbReference type="Proteomes" id="UP000267821"/>
    </source>
</evidence>
<name>A0A3N4LMD3_9PEZI</name>
<sequence length="176" mass="17957">MARGAVPSPLDPSAASADPDVPPSSALPPTPSSCTTPTLPILSPRPTEYCYSSTSDMDLLHSLNTERERRYKAEADLAVTKAELANTQAKLEAAEKALKEFRDKPWASTLYDAAEKMGPGGALIATVGAPVLAAPLAVATVVKGFQSVGSGIGSLFTGKGGKGGDARREAGTASGS</sequence>
<feature type="compositionally biased region" description="Pro residues" evidence="2">
    <location>
        <begin position="20"/>
        <end position="31"/>
    </location>
</feature>
<dbReference type="OrthoDB" id="10598158at2759"/>
<protein>
    <submittedName>
        <fullName evidence="3">Uncharacterized protein</fullName>
    </submittedName>
</protein>
<dbReference type="EMBL" id="ML121598">
    <property type="protein sequence ID" value="RPB19095.1"/>
    <property type="molecule type" value="Genomic_DNA"/>
</dbReference>
<evidence type="ECO:0000256" key="1">
    <source>
        <dbReference type="SAM" id="Coils"/>
    </source>
</evidence>
<accession>A0A3N4LMD3</accession>
<organism evidence="3 4">
    <name type="scientific">Terfezia boudieri ATCC MYA-4762</name>
    <dbReference type="NCBI Taxonomy" id="1051890"/>
    <lineage>
        <taxon>Eukaryota</taxon>
        <taxon>Fungi</taxon>
        <taxon>Dikarya</taxon>
        <taxon>Ascomycota</taxon>
        <taxon>Pezizomycotina</taxon>
        <taxon>Pezizomycetes</taxon>
        <taxon>Pezizales</taxon>
        <taxon>Pezizaceae</taxon>
        <taxon>Terfezia</taxon>
    </lineage>
</organism>
<proteinExistence type="predicted"/>
<gene>
    <name evidence="3" type="ORF">L211DRAFT_666014</name>
</gene>
<feature type="region of interest" description="Disordered" evidence="2">
    <location>
        <begin position="1"/>
        <end position="45"/>
    </location>
</feature>
<keyword evidence="4" id="KW-1185">Reference proteome</keyword>
<dbReference type="Proteomes" id="UP000267821">
    <property type="component" value="Unassembled WGS sequence"/>
</dbReference>
<feature type="region of interest" description="Disordered" evidence="2">
    <location>
        <begin position="157"/>
        <end position="176"/>
    </location>
</feature>
<feature type="compositionally biased region" description="Low complexity" evidence="2">
    <location>
        <begin position="32"/>
        <end position="44"/>
    </location>
</feature>
<keyword evidence="1" id="KW-0175">Coiled coil</keyword>
<feature type="coiled-coil region" evidence="1">
    <location>
        <begin position="77"/>
        <end position="104"/>
    </location>
</feature>